<accession>A0A6J5JW02</accession>
<protein>
    <submittedName>
        <fullName evidence="1">Uncharacterized protein</fullName>
    </submittedName>
</protein>
<dbReference type="Proteomes" id="UP000494322">
    <property type="component" value="Unassembled WGS sequence"/>
</dbReference>
<evidence type="ECO:0000313" key="1">
    <source>
        <dbReference type="EMBL" id="CAB3975411.1"/>
    </source>
</evidence>
<organism evidence="1 2">
    <name type="scientific">Burkholderia cenocepacia</name>
    <dbReference type="NCBI Taxonomy" id="95486"/>
    <lineage>
        <taxon>Bacteria</taxon>
        <taxon>Pseudomonadati</taxon>
        <taxon>Pseudomonadota</taxon>
        <taxon>Betaproteobacteria</taxon>
        <taxon>Burkholderiales</taxon>
        <taxon>Burkholderiaceae</taxon>
        <taxon>Burkholderia</taxon>
        <taxon>Burkholderia cepacia complex</taxon>
    </lineage>
</organism>
<dbReference type="AlphaFoldDB" id="A0A6J5JW02"/>
<name>A0A6J5JW02_9BURK</name>
<evidence type="ECO:0000313" key="2">
    <source>
        <dbReference type="Proteomes" id="UP000494322"/>
    </source>
</evidence>
<gene>
    <name evidence="1" type="ORF">BCO9919_06786</name>
</gene>
<reference evidence="1 2" key="1">
    <citation type="submission" date="2020-04" db="EMBL/GenBank/DDBJ databases">
        <authorList>
            <person name="Depoorter E."/>
        </authorList>
    </citation>
    <scope>NUCLEOTIDE SEQUENCE [LARGE SCALE GENOMIC DNA]</scope>
    <source>
        <strain evidence="1 2">BCC0132</strain>
    </source>
</reference>
<proteinExistence type="predicted"/>
<dbReference type="EMBL" id="CABWIK020000072">
    <property type="protein sequence ID" value="CAB3975411.1"/>
    <property type="molecule type" value="Genomic_DNA"/>
</dbReference>
<sequence length="38" mass="4416">MQPLTIEEMTHAAKQRKIFMGALWRTALDSKSMIRMPP</sequence>